<proteinExistence type="predicted"/>
<accession>F4SC47</accession>
<dbReference type="EMBL" id="GL883199">
    <property type="protein sequence ID" value="EGF97790.1"/>
    <property type="molecule type" value="Genomic_DNA"/>
</dbReference>
<name>F4SC47_MELLP</name>
<dbReference type="KEGG" id="mlr:MELLADRAFT_69775"/>
<dbReference type="GeneID" id="18931318"/>
<feature type="compositionally biased region" description="Polar residues" evidence="1">
    <location>
        <begin position="99"/>
        <end position="111"/>
    </location>
</feature>
<gene>
    <name evidence="2" type="ORF">MELLADRAFT_69775</name>
</gene>
<keyword evidence="3" id="KW-1185">Reference proteome</keyword>
<feature type="region of interest" description="Disordered" evidence="1">
    <location>
        <begin position="1"/>
        <end position="134"/>
    </location>
</feature>
<feature type="compositionally biased region" description="Polar residues" evidence="1">
    <location>
        <begin position="61"/>
        <end position="77"/>
    </location>
</feature>
<evidence type="ECO:0000313" key="2">
    <source>
        <dbReference type="EMBL" id="EGF97790.1"/>
    </source>
</evidence>
<evidence type="ECO:0000256" key="1">
    <source>
        <dbReference type="SAM" id="MobiDB-lite"/>
    </source>
</evidence>
<organism evidence="3">
    <name type="scientific">Melampsora larici-populina (strain 98AG31 / pathotype 3-4-7)</name>
    <name type="common">Poplar leaf rust fungus</name>
    <dbReference type="NCBI Taxonomy" id="747676"/>
    <lineage>
        <taxon>Eukaryota</taxon>
        <taxon>Fungi</taxon>
        <taxon>Dikarya</taxon>
        <taxon>Basidiomycota</taxon>
        <taxon>Pucciniomycotina</taxon>
        <taxon>Pucciniomycetes</taxon>
        <taxon>Pucciniales</taxon>
        <taxon>Melampsoraceae</taxon>
        <taxon>Melampsora</taxon>
    </lineage>
</organism>
<dbReference type="Proteomes" id="UP000001072">
    <property type="component" value="Unassembled WGS sequence"/>
</dbReference>
<dbReference type="RefSeq" id="XP_007418939.1">
    <property type="nucleotide sequence ID" value="XM_007418877.1"/>
</dbReference>
<dbReference type="AlphaFoldDB" id="F4SC47"/>
<evidence type="ECO:0000313" key="3">
    <source>
        <dbReference type="Proteomes" id="UP000001072"/>
    </source>
</evidence>
<dbReference type="VEuPathDB" id="FungiDB:MELLADRAFT_69775"/>
<protein>
    <submittedName>
        <fullName evidence="2">Uncharacterized protein</fullName>
    </submittedName>
</protein>
<reference evidence="3" key="1">
    <citation type="journal article" date="2011" name="Proc. Natl. Acad. Sci. U.S.A.">
        <title>Obligate biotrophy features unraveled by the genomic analysis of rust fungi.</title>
        <authorList>
            <person name="Duplessis S."/>
            <person name="Cuomo C.A."/>
            <person name="Lin Y.-C."/>
            <person name="Aerts A."/>
            <person name="Tisserant E."/>
            <person name="Veneault-Fourrey C."/>
            <person name="Joly D.L."/>
            <person name="Hacquard S."/>
            <person name="Amselem J."/>
            <person name="Cantarel B.L."/>
            <person name="Chiu R."/>
            <person name="Coutinho P.M."/>
            <person name="Feau N."/>
            <person name="Field M."/>
            <person name="Frey P."/>
            <person name="Gelhaye E."/>
            <person name="Goldberg J."/>
            <person name="Grabherr M.G."/>
            <person name="Kodira C.D."/>
            <person name="Kohler A."/>
            <person name="Kuees U."/>
            <person name="Lindquist E.A."/>
            <person name="Lucas S.M."/>
            <person name="Mago R."/>
            <person name="Mauceli E."/>
            <person name="Morin E."/>
            <person name="Murat C."/>
            <person name="Pangilinan J.L."/>
            <person name="Park R."/>
            <person name="Pearson M."/>
            <person name="Quesneville H."/>
            <person name="Rouhier N."/>
            <person name="Sakthikumar S."/>
            <person name="Salamov A.A."/>
            <person name="Schmutz J."/>
            <person name="Selles B."/>
            <person name="Shapiro H."/>
            <person name="Tanguay P."/>
            <person name="Tuskan G.A."/>
            <person name="Henrissat B."/>
            <person name="Van de Peer Y."/>
            <person name="Rouze P."/>
            <person name="Ellis J.G."/>
            <person name="Dodds P.N."/>
            <person name="Schein J.E."/>
            <person name="Zhong S."/>
            <person name="Hamelin R.C."/>
            <person name="Grigoriev I.V."/>
            <person name="Szabo L.J."/>
            <person name="Martin F."/>
        </authorList>
    </citation>
    <scope>NUCLEOTIDE SEQUENCE [LARGE SCALE GENOMIC DNA]</scope>
    <source>
        <strain evidence="3">98AG31 / pathotype 3-4-7</strain>
    </source>
</reference>
<sequence length="134" mass="14494">MELDDAPDTGQEKQNVPKNIPATRDASNAFINPIGPQEQSKWTATIPPPKTIPPLKFDNASFGQGASQSPSIQSSDLGNFAKKRSRTDTPGTIAADQASELTGSPRTNHMQNLFPGGTENRTLKEMHSPNRCHI</sequence>
<dbReference type="InParanoid" id="F4SC47"/>
<dbReference type="HOGENOM" id="CLU_156708_0_0_1"/>